<evidence type="ECO:0000313" key="4">
    <source>
        <dbReference type="Proteomes" id="UP000009170"/>
    </source>
</evidence>
<dbReference type="EMBL" id="KZ155776">
    <property type="protein sequence ID" value="OUS48131.1"/>
    <property type="molecule type" value="Genomic_DNA"/>
</dbReference>
<reference evidence="3" key="3">
    <citation type="submission" date="2017-04" db="EMBL/GenBank/DDBJ databases">
        <title>Population genomics of picophytoplankton unveils novel chromosome hypervariability.</title>
        <authorList>
            <consortium name="DOE Joint Genome Institute"/>
            <person name="Blanc-Mathieu R."/>
            <person name="Krasovec M."/>
            <person name="Hebrard M."/>
            <person name="Yau S."/>
            <person name="Desgranges E."/>
            <person name="Martin J."/>
            <person name="Schackwitz W."/>
            <person name="Kuo A."/>
            <person name="Salin G."/>
            <person name="Donnadieu C."/>
            <person name="Desdevises Y."/>
            <person name="Sanchez-Ferandin S."/>
            <person name="Moreau H."/>
            <person name="Rivals E."/>
            <person name="Grigoriev I.V."/>
            <person name="Grimsley N."/>
            <person name="Eyre-Walker A."/>
            <person name="Piganeau G."/>
        </authorList>
    </citation>
    <scope>NUCLEOTIDE SEQUENCE [LARGE SCALE GENOMIC DNA]</scope>
    <source>
        <strain evidence="3">RCC 1115</strain>
    </source>
</reference>
<feature type="region of interest" description="Disordered" evidence="1">
    <location>
        <begin position="1"/>
        <end position="25"/>
    </location>
</feature>
<proteinExistence type="predicted"/>
<reference evidence="2" key="2">
    <citation type="journal article" date="2014" name="BMC Genomics">
        <title>An improved genome of the model marine alga Ostreococcus tauri unfolds by assessing Illumina de novo assemblies.</title>
        <authorList>
            <person name="Blanc-Mathieu R."/>
            <person name="Verhelst B."/>
            <person name="Derelle E."/>
            <person name="Rombauts S."/>
            <person name="Bouget F.Y."/>
            <person name="Carre I."/>
            <person name="Chateau A."/>
            <person name="Eyre-Walker A."/>
            <person name="Grimsley N."/>
            <person name="Moreau H."/>
            <person name="Piegu B."/>
            <person name="Rivals E."/>
            <person name="Schackwitz W."/>
            <person name="Van de Peer Y."/>
            <person name="Piganeau G."/>
        </authorList>
    </citation>
    <scope>NUCLEOTIDE SEQUENCE</scope>
    <source>
        <strain evidence="2">RCC4221</strain>
    </source>
</reference>
<organism evidence="2 4">
    <name type="scientific">Ostreococcus tauri</name>
    <name type="common">Marine green alga</name>
    <dbReference type="NCBI Taxonomy" id="70448"/>
    <lineage>
        <taxon>Eukaryota</taxon>
        <taxon>Viridiplantae</taxon>
        <taxon>Chlorophyta</taxon>
        <taxon>Mamiellophyceae</taxon>
        <taxon>Mamiellales</taxon>
        <taxon>Bathycoccaceae</taxon>
        <taxon>Ostreococcus</taxon>
    </lineage>
</organism>
<name>A0A090M0U4_OSTTA</name>
<dbReference type="Proteomes" id="UP000195557">
    <property type="component" value="Unassembled WGS sequence"/>
</dbReference>
<reference evidence="2 4" key="1">
    <citation type="journal article" date="2006" name="Proc. Natl. Acad. Sci. U.S.A.">
        <title>Genome analysis of the smallest free-living eukaryote Ostreococcus tauri unveils many unique features.</title>
        <authorList>
            <person name="Derelle E."/>
            <person name="Ferraz C."/>
            <person name="Rombauts S."/>
            <person name="Rouze P."/>
            <person name="Worden A.Z."/>
            <person name="Robbens S."/>
            <person name="Partensky F."/>
            <person name="Degroeve S."/>
            <person name="Echeynie S."/>
            <person name="Cooke R."/>
            <person name="Saeys Y."/>
            <person name="Wuyts J."/>
            <person name="Jabbari K."/>
            <person name="Bowler C."/>
            <person name="Panaud O."/>
            <person name="Piegu B."/>
            <person name="Ball S.G."/>
            <person name="Ral J.-P."/>
            <person name="Bouget F.-Y."/>
            <person name="Piganeau G."/>
            <person name="De Baets B."/>
            <person name="Picard A."/>
            <person name="Delseny M."/>
            <person name="Demaille J."/>
            <person name="Van de Peer Y."/>
            <person name="Moreau H."/>
        </authorList>
    </citation>
    <scope>NUCLEOTIDE SEQUENCE [LARGE SCALE GENOMIC DNA]</scope>
    <source>
        <strain evidence="2 4">OTTH0595</strain>
    </source>
</reference>
<gene>
    <name evidence="3" type="ORF">BE221DRAFT_70687</name>
    <name evidence="2" type="ORF">OT_ostta05g00760</name>
</gene>
<evidence type="ECO:0000256" key="1">
    <source>
        <dbReference type="SAM" id="MobiDB-lite"/>
    </source>
</evidence>
<dbReference type="EMBL" id="CAID01000005">
    <property type="protein sequence ID" value="CEF97855.1"/>
    <property type="molecule type" value="Genomic_DNA"/>
</dbReference>
<protein>
    <submittedName>
        <fullName evidence="2">Unnamed product</fullName>
    </submittedName>
</protein>
<dbReference type="Proteomes" id="UP000009170">
    <property type="component" value="Unassembled WGS sequence"/>
</dbReference>
<accession>A0A1Y5IF58</accession>
<evidence type="ECO:0000313" key="2">
    <source>
        <dbReference type="EMBL" id="CEF97855.1"/>
    </source>
</evidence>
<feature type="compositionally biased region" description="Basic and acidic residues" evidence="1">
    <location>
        <begin position="15"/>
        <end position="25"/>
    </location>
</feature>
<keyword evidence="4" id="KW-1185">Reference proteome</keyword>
<dbReference type="AlphaFoldDB" id="A0A090M0U4"/>
<evidence type="ECO:0000313" key="3">
    <source>
        <dbReference type="EMBL" id="OUS48131.1"/>
    </source>
</evidence>
<accession>A0A454XYK8</accession>
<dbReference type="InParanoid" id="A0A090M0U4"/>
<sequence length="97" mass="10472">MRSTRQRCATRVVKSSRDDDGRPTKAAEALAEKFTTGGGGADGFCDYDDIKEAIKECEGLEGARLEACYAEYGCNVGAITDHYAKAAGIEDQEKTKK</sequence>
<accession>A0A090M0U4</accession>
<dbReference type="OrthoDB" id="566239at2759"/>